<dbReference type="AlphaFoldDB" id="B9DLT4"/>
<protein>
    <submittedName>
        <fullName evidence="2">Uncharacterized protein</fullName>
    </submittedName>
</protein>
<dbReference type="EMBL" id="AM295250">
    <property type="protein sequence ID" value="CAL28718.1"/>
    <property type="molecule type" value="Genomic_DNA"/>
</dbReference>
<evidence type="ECO:0000256" key="1">
    <source>
        <dbReference type="SAM" id="MobiDB-lite"/>
    </source>
</evidence>
<name>B9DLT4_STACT</name>
<sequence length="32" mass="3544">MVRKLVSNLSQSSDRKRGTGLSIAKQVRELDA</sequence>
<evidence type="ECO:0000313" key="2">
    <source>
        <dbReference type="EMBL" id="CAL28718.1"/>
    </source>
</evidence>
<gene>
    <name evidence="2" type="ordered locus">Sca_1813</name>
</gene>
<keyword evidence="3" id="KW-1185">Reference proteome</keyword>
<organism evidence="2 3">
    <name type="scientific">Staphylococcus carnosus (strain TM300)</name>
    <dbReference type="NCBI Taxonomy" id="396513"/>
    <lineage>
        <taxon>Bacteria</taxon>
        <taxon>Bacillati</taxon>
        <taxon>Bacillota</taxon>
        <taxon>Bacilli</taxon>
        <taxon>Bacillales</taxon>
        <taxon>Staphylococcaceae</taxon>
        <taxon>Staphylococcus</taxon>
    </lineage>
</organism>
<dbReference type="KEGG" id="sca:SCA_1813"/>
<dbReference type="HOGENOM" id="CLU_3391493_0_0_9"/>
<proteinExistence type="predicted"/>
<dbReference type="Proteomes" id="UP000000444">
    <property type="component" value="Chromosome"/>
</dbReference>
<accession>B9DLT4</accession>
<feature type="region of interest" description="Disordered" evidence="1">
    <location>
        <begin position="1"/>
        <end position="20"/>
    </location>
</feature>
<reference evidence="2 3" key="1">
    <citation type="journal article" date="2009" name="Appl. Environ. Microbiol.">
        <title>Genome analysis of the meat starter culture bacterium Staphylococcus carnosus TM300.</title>
        <authorList>
            <person name="Rosenstein R."/>
            <person name="Nerz C."/>
            <person name="Biswas L."/>
            <person name="Resch A."/>
            <person name="Raddatz G."/>
            <person name="Schuster S.C."/>
            <person name="Goetz F."/>
        </authorList>
    </citation>
    <scope>NUCLEOTIDE SEQUENCE [LARGE SCALE GENOMIC DNA]</scope>
    <source>
        <strain evidence="2 3">TM300</strain>
    </source>
</reference>
<evidence type="ECO:0000313" key="3">
    <source>
        <dbReference type="Proteomes" id="UP000000444"/>
    </source>
</evidence>